<name>A0A1C3NUL8_9ACTN</name>
<dbReference type="Pfam" id="PF01596">
    <property type="entry name" value="Methyltransf_3"/>
    <property type="match status" value="1"/>
</dbReference>
<keyword evidence="1" id="KW-0489">Methyltransferase</keyword>
<dbReference type="InterPro" id="IPR050362">
    <property type="entry name" value="Cation-dep_OMT"/>
</dbReference>
<dbReference type="SUPFAM" id="SSF53335">
    <property type="entry name" value="S-adenosyl-L-methionine-dependent methyltransferases"/>
    <property type="match status" value="1"/>
</dbReference>
<dbReference type="GO" id="GO:0008757">
    <property type="term" value="F:S-adenosylmethionine-dependent methyltransferase activity"/>
    <property type="evidence" value="ECO:0007669"/>
    <property type="project" value="TreeGrafter"/>
</dbReference>
<gene>
    <name evidence="4" type="ORF">FDG2_0935</name>
</gene>
<accession>A0A1C3NUL8</accession>
<evidence type="ECO:0000313" key="5">
    <source>
        <dbReference type="Proteomes" id="UP000199013"/>
    </source>
</evidence>
<keyword evidence="2" id="KW-0808">Transferase</keyword>
<dbReference type="PANTHER" id="PTHR10509:SF14">
    <property type="entry name" value="CAFFEOYL-COA O-METHYLTRANSFERASE 3-RELATED"/>
    <property type="match status" value="1"/>
</dbReference>
<dbReference type="GO" id="GO:0008171">
    <property type="term" value="F:O-methyltransferase activity"/>
    <property type="evidence" value="ECO:0007669"/>
    <property type="project" value="InterPro"/>
</dbReference>
<evidence type="ECO:0000256" key="3">
    <source>
        <dbReference type="ARBA" id="ARBA00022691"/>
    </source>
</evidence>
<dbReference type="GO" id="GO:0032259">
    <property type="term" value="P:methylation"/>
    <property type="evidence" value="ECO:0007669"/>
    <property type="project" value="UniProtKB-KW"/>
</dbReference>
<reference evidence="5" key="1">
    <citation type="submission" date="2016-02" db="EMBL/GenBank/DDBJ databases">
        <authorList>
            <person name="Wibberg D."/>
        </authorList>
    </citation>
    <scope>NUCLEOTIDE SEQUENCE [LARGE SCALE GENOMIC DNA]</scope>
</reference>
<dbReference type="PROSITE" id="PS51682">
    <property type="entry name" value="SAM_OMT_I"/>
    <property type="match status" value="1"/>
</dbReference>
<sequence length="61" mass="6502">MRPGGLILVDNVLQDGKVLDEQSRNANVGAIQAFNEVVAADERVQTVLLAVSDGLTIARKL</sequence>
<evidence type="ECO:0000256" key="1">
    <source>
        <dbReference type="ARBA" id="ARBA00022603"/>
    </source>
</evidence>
<evidence type="ECO:0000256" key="2">
    <source>
        <dbReference type="ARBA" id="ARBA00022679"/>
    </source>
</evidence>
<proteinExistence type="predicted"/>
<evidence type="ECO:0000313" key="4">
    <source>
        <dbReference type="EMBL" id="SBW19046.1"/>
    </source>
</evidence>
<dbReference type="AlphaFoldDB" id="A0A1C3NUL8"/>
<evidence type="ECO:0008006" key="6">
    <source>
        <dbReference type="Google" id="ProtNLM"/>
    </source>
</evidence>
<dbReference type="InterPro" id="IPR029063">
    <property type="entry name" value="SAM-dependent_MTases_sf"/>
</dbReference>
<dbReference type="InterPro" id="IPR002935">
    <property type="entry name" value="SAM_O-MeTrfase"/>
</dbReference>
<dbReference type="Proteomes" id="UP000199013">
    <property type="component" value="Unassembled WGS sequence"/>
</dbReference>
<keyword evidence="5" id="KW-1185">Reference proteome</keyword>
<organism evidence="4 5">
    <name type="scientific">Candidatus Protofrankia californiensis</name>
    <dbReference type="NCBI Taxonomy" id="1839754"/>
    <lineage>
        <taxon>Bacteria</taxon>
        <taxon>Bacillati</taxon>
        <taxon>Actinomycetota</taxon>
        <taxon>Actinomycetes</taxon>
        <taxon>Frankiales</taxon>
        <taxon>Frankiaceae</taxon>
        <taxon>Protofrankia</taxon>
    </lineage>
</organism>
<dbReference type="Gene3D" id="3.40.50.150">
    <property type="entry name" value="Vaccinia Virus protein VP39"/>
    <property type="match status" value="1"/>
</dbReference>
<dbReference type="PANTHER" id="PTHR10509">
    <property type="entry name" value="O-METHYLTRANSFERASE-RELATED"/>
    <property type="match status" value="1"/>
</dbReference>
<dbReference type="EMBL" id="FLUV01000373">
    <property type="protein sequence ID" value="SBW19046.1"/>
    <property type="molecule type" value="Genomic_DNA"/>
</dbReference>
<keyword evidence="3" id="KW-0949">S-adenosyl-L-methionine</keyword>
<protein>
    <recommendedName>
        <fullName evidence="6">O-methyltransferase</fullName>
    </recommendedName>
</protein>